<dbReference type="PANTHER" id="PTHR46638">
    <property type="entry name" value="CORRINOID ADENOSYLTRANSFERASE"/>
    <property type="match status" value="1"/>
</dbReference>
<dbReference type="PANTHER" id="PTHR46638:SF1">
    <property type="entry name" value="CORRINOID ADENOSYLTRANSFERASE"/>
    <property type="match status" value="1"/>
</dbReference>
<dbReference type="OrthoDB" id="9810309at2"/>
<keyword evidence="8" id="KW-0067">ATP-binding</keyword>
<dbReference type="InterPro" id="IPR027417">
    <property type="entry name" value="P-loop_NTPase"/>
</dbReference>
<protein>
    <recommendedName>
        <fullName evidence="3 8">Corrinoid adenosyltransferase</fullName>
        <ecNumber evidence="3 8">2.5.1.17</ecNumber>
    </recommendedName>
    <alternativeName>
        <fullName evidence="8">Cob(II)alamin adenosyltransferase</fullName>
    </alternativeName>
    <alternativeName>
        <fullName evidence="8">Cob(II)yrinic acid a,c-diamide adenosyltransferase</fullName>
    </alternativeName>
</protein>
<evidence type="ECO:0000256" key="2">
    <source>
        <dbReference type="ARBA" id="ARBA00007487"/>
    </source>
</evidence>
<dbReference type="GO" id="GO:0006779">
    <property type="term" value="P:porphyrin-containing compound biosynthetic process"/>
    <property type="evidence" value="ECO:0007669"/>
    <property type="project" value="UniProtKB-UniRule"/>
</dbReference>
<dbReference type="STRING" id="64971.SAMN05421831_108112"/>
<comment type="function">
    <text evidence="5 8">Required for both de novo synthesis of the corrin ring for the assimilation of exogenous corrinoids. Participates in the adenosylation of a variety of incomplete and complete corrinoids.</text>
</comment>
<evidence type="ECO:0000256" key="1">
    <source>
        <dbReference type="ARBA" id="ARBA00005121"/>
    </source>
</evidence>
<dbReference type="GO" id="GO:0009236">
    <property type="term" value="P:cobalamin biosynthetic process"/>
    <property type="evidence" value="ECO:0007669"/>
    <property type="project" value="UniProtKB-UniRule"/>
</dbReference>
<dbReference type="Gene3D" id="3.40.50.300">
    <property type="entry name" value="P-loop containing nucleotide triphosphate hydrolases"/>
    <property type="match status" value="1"/>
</dbReference>
<comment type="pathway">
    <text evidence="1 8">Cofactor biosynthesis; adenosylcobalamin biosynthesis; adenosylcobalamin from cob(II)yrinate a,c-diamide: step 2/7.</text>
</comment>
<comment type="similarity">
    <text evidence="2 8">Belongs to the Cob(I)alamin adenosyltransferase family.</text>
</comment>
<proteinExistence type="inferred from homology"/>
<dbReference type="GO" id="GO:0005737">
    <property type="term" value="C:cytoplasm"/>
    <property type="evidence" value="ECO:0007669"/>
    <property type="project" value="UniProtKB-SubCell"/>
</dbReference>
<dbReference type="RefSeq" id="WP_093310312.1">
    <property type="nucleotide sequence ID" value="NZ_FNYH01000008.1"/>
</dbReference>
<keyword evidence="8 9" id="KW-0808">Transferase</keyword>
<keyword evidence="10" id="KW-1185">Reference proteome</keyword>
<dbReference type="GO" id="GO:0005524">
    <property type="term" value="F:ATP binding"/>
    <property type="evidence" value="ECO:0007669"/>
    <property type="project" value="UniProtKB-UniRule"/>
</dbReference>
<comment type="catalytic activity">
    <reaction evidence="7 8">
        <text>2 cob(II)alamin + reduced [electron-transfer flavoprotein] + 2 ATP = 2 adenosylcob(III)alamin + 2 triphosphate + oxidized [electron-transfer flavoprotein] + 3 H(+)</text>
        <dbReference type="Rhea" id="RHEA:28671"/>
        <dbReference type="Rhea" id="RHEA-COMP:10685"/>
        <dbReference type="Rhea" id="RHEA-COMP:10686"/>
        <dbReference type="ChEBI" id="CHEBI:15378"/>
        <dbReference type="ChEBI" id="CHEBI:16304"/>
        <dbReference type="ChEBI" id="CHEBI:18036"/>
        <dbReference type="ChEBI" id="CHEBI:18408"/>
        <dbReference type="ChEBI" id="CHEBI:30616"/>
        <dbReference type="ChEBI" id="CHEBI:57692"/>
        <dbReference type="ChEBI" id="CHEBI:58307"/>
        <dbReference type="EC" id="2.5.1.17"/>
    </reaction>
</comment>
<gene>
    <name evidence="9" type="ORF">SAMN05421831_108112</name>
</gene>
<dbReference type="CDD" id="cd00561">
    <property type="entry name" value="CobA_ACA"/>
    <property type="match status" value="1"/>
</dbReference>
<dbReference type="InterPro" id="IPR003724">
    <property type="entry name" value="CblAdoTrfase_CobA"/>
</dbReference>
<dbReference type="AlphaFoldDB" id="A0A1H6SWG1"/>
<evidence type="ECO:0000256" key="8">
    <source>
        <dbReference type="PIRNR" id="PIRNR015617"/>
    </source>
</evidence>
<evidence type="ECO:0000256" key="3">
    <source>
        <dbReference type="ARBA" id="ARBA00012454"/>
    </source>
</evidence>
<accession>A0A1H6SWG1</accession>
<dbReference type="EMBL" id="FNYH01000008">
    <property type="protein sequence ID" value="SEI72298.1"/>
    <property type="molecule type" value="Genomic_DNA"/>
</dbReference>
<dbReference type="NCBIfam" id="NF004637">
    <property type="entry name" value="PRK05986.1"/>
    <property type="match status" value="1"/>
</dbReference>
<dbReference type="GO" id="GO:0008817">
    <property type="term" value="F:corrinoid adenosyltransferase activity"/>
    <property type="evidence" value="ECO:0007669"/>
    <property type="project" value="UniProtKB-UniRule"/>
</dbReference>
<dbReference type="Pfam" id="PF02572">
    <property type="entry name" value="CobA_CobO_BtuR"/>
    <property type="match status" value="1"/>
</dbReference>
<keyword evidence="8" id="KW-0547">Nucleotide-binding</keyword>
<dbReference type="UniPathway" id="UPA00148">
    <property type="reaction ID" value="UER00233"/>
</dbReference>
<evidence type="ECO:0000256" key="7">
    <source>
        <dbReference type="ARBA" id="ARBA00048692"/>
    </source>
</evidence>
<keyword evidence="4 8" id="KW-0627">Porphyrin biosynthesis</keyword>
<reference evidence="10" key="1">
    <citation type="submission" date="2016-10" db="EMBL/GenBank/DDBJ databases">
        <authorList>
            <person name="Varghese N."/>
            <person name="Submissions S."/>
        </authorList>
    </citation>
    <scope>NUCLEOTIDE SEQUENCE [LARGE SCALE GENOMIC DNA]</scope>
    <source>
        <strain evidence="10">DSM 7165</strain>
    </source>
</reference>
<sequence length="200" mass="22372">MSDARDQRHKRAMQKRKALVDAKVAAATEDRGQLLILTGNGKGKTTSAWGSVARALGYDYPVGVVQFIKGTWECGERNLLATHTLLSVHTMGTGFTWETQDRALDQAACDAAWAVAKTWLSDPKYYLVVLDELTYMLKFGYLAIEEVEQALVERPREQSVIITGRAAHRRLCELADTVTEMQAVRHAFDACIQARRGLDW</sequence>
<evidence type="ECO:0000313" key="9">
    <source>
        <dbReference type="EMBL" id="SEI72298.1"/>
    </source>
</evidence>
<organism evidence="9 10">
    <name type="scientific">Allopseudospirillum japonicum</name>
    <dbReference type="NCBI Taxonomy" id="64971"/>
    <lineage>
        <taxon>Bacteria</taxon>
        <taxon>Pseudomonadati</taxon>
        <taxon>Pseudomonadota</taxon>
        <taxon>Gammaproteobacteria</taxon>
        <taxon>Oceanospirillales</taxon>
        <taxon>Oceanospirillaceae</taxon>
        <taxon>Allopseudospirillum</taxon>
    </lineage>
</organism>
<comment type="subcellular location">
    <subcellularLocation>
        <location evidence="8">Cytoplasm</location>
    </subcellularLocation>
</comment>
<dbReference type="NCBIfam" id="TIGR00708">
    <property type="entry name" value="cobA"/>
    <property type="match status" value="1"/>
</dbReference>
<evidence type="ECO:0000256" key="6">
    <source>
        <dbReference type="ARBA" id="ARBA00048555"/>
    </source>
</evidence>
<evidence type="ECO:0000256" key="5">
    <source>
        <dbReference type="ARBA" id="ARBA00024929"/>
    </source>
</evidence>
<keyword evidence="8" id="KW-0169">Cobalamin biosynthesis</keyword>
<keyword evidence="8" id="KW-0963">Cytoplasm</keyword>
<evidence type="ECO:0000256" key="4">
    <source>
        <dbReference type="ARBA" id="ARBA00023244"/>
    </source>
</evidence>
<dbReference type="SUPFAM" id="SSF52540">
    <property type="entry name" value="P-loop containing nucleoside triphosphate hydrolases"/>
    <property type="match status" value="1"/>
</dbReference>
<dbReference type="EC" id="2.5.1.17" evidence="3 8"/>
<name>A0A1H6SWG1_9GAMM</name>
<comment type="catalytic activity">
    <reaction evidence="6 8">
        <text>2 cob(II)yrinate a,c diamide + reduced [electron-transfer flavoprotein] + 2 ATP = 2 adenosylcob(III)yrinate a,c-diamide + 2 triphosphate + oxidized [electron-transfer flavoprotein] + 3 H(+)</text>
        <dbReference type="Rhea" id="RHEA:11528"/>
        <dbReference type="Rhea" id="RHEA-COMP:10685"/>
        <dbReference type="Rhea" id="RHEA-COMP:10686"/>
        <dbReference type="ChEBI" id="CHEBI:15378"/>
        <dbReference type="ChEBI" id="CHEBI:18036"/>
        <dbReference type="ChEBI" id="CHEBI:30616"/>
        <dbReference type="ChEBI" id="CHEBI:57692"/>
        <dbReference type="ChEBI" id="CHEBI:58307"/>
        <dbReference type="ChEBI" id="CHEBI:58503"/>
        <dbReference type="ChEBI" id="CHEBI:58537"/>
        <dbReference type="EC" id="2.5.1.17"/>
    </reaction>
</comment>
<evidence type="ECO:0000313" key="10">
    <source>
        <dbReference type="Proteomes" id="UP000242999"/>
    </source>
</evidence>
<dbReference type="Proteomes" id="UP000242999">
    <property type="component" value="Unassembled WGS sequence"/>
</dbReference>
<dbReference type="PIRSF" id="PIRSF015617">
    <property type="entry name" value="Adensltrnsf_CobA"/>
    <property type="match status" value="1"/>
</dbReference>